<dbReference type="RefSeq" id="WP_142062211.1">
    <property type="nucleotide sequence ID" value="NZ_VFPA01000006.1"/>
</dbReference>
<dbReference type="InterPro" id="IPR002878">
    <property type="entry name" value="ChsH2_C"/>
</dbReference>
<dbReference type="InterPro" id="IPR012340">
    <property type="entry name" value="NA-bd_OB-fold"/>
</dbReference>
<feature type="domain" description="ChsH2 rubredoxin-like zinc ribbon" evidence="2">
    <location>
        <begin position="28"/>
        <end position="53"/>
    </location>
</feature>
<evidence type="ECO:0000259" key="2">
    <source>
        <dbReference type="Pfam" id="PF12172"/>
    </source>
</evidence>
<reference evidence="3 4" key="1">
    <citation type="submission" date="2019-06" db="EMBL/GenBank/DDBJ databases">
        <title>Sequencing the genomes of 1000 actinobacteria strains.</title>
        <authorList>
            <person name="Klenk H.-P."/>
        </authorList>
    </citation>
    <scope>NUCLEOTIDE SEQUENCE [LARGE SCALE GENOMIC DNA]</scope>
    <source>
        <strain evidence="3 4">DSM 45301</strain>
    </source>
</reference>
<dbReference type="SUPFAM" id="SSF50249">
    <property type="entry name" value="Nucleic acid-binding proteins"/>
    <property type="match status" value="1"/>
</dbReference>
<dbReference type="PANTHER" id="PTHR34075:SF5">
    <property type="entry name" value="BLR3430 PROTEIN"/>
    <property type="match status" value="1"/>
</dbReference>
<comment type="caution">
    <text evidence="3">The sequence shown here is derived from an EMBL/GenBank/DDBJ whole genome shotgun (WGS) entry which is preliminary data.</text>
</comment>
<name>A0A543D0G4_9PSEU</name>
<dbReference type="EMBL" id="VFPA01000006">
    <property type="protein sequence ID" value="TQM02812.1"/>
    <property type="molecule type" value="Genomic_DNA"/>
</dbReference>
<evidence type="ECO:0000313" key="4">
    <source>
        <dbReference type="Proteomes" id="UP000315677"/>
    </source>
</evidence>
<gene>
    <name evidence="3" type="ORF">FB558_7454</name>
</gene>
<evidence type="ECO:0000259" key="1">
    <source>
        <dbReference type="Pfam" id="PF01796"/>
    </source>
</evidence>
<dbReference type="InterPro" id="IPR022002">
    <property type="entry name" value="ChsH2_Znr"/>
</dbReference>
<feature type="domain" description="ChsH2 C-terminal OB-fold" evidence="1">
    <location>
        <begin position="58"/>
        <end position="117"/>
    </location>
</feature>
<dbReference type="PANTHER" id="PTHR34075">
    <property type="entry name" value="BLR3430 PROTEIN"/>
    <property type="match status" value="1"/>
</dbReference>
<organism evidence="3 4">
    <name type="scientific">Pseudonocardia kunmingensis</name>
    <dbReference type="NCBI Taxonomy" id="630975"/>
    <lineage>
        <taxon>Bacteria</taxon>
        <taxon>Bacillati</taxon>
        <taxon>Actinomycetota</taxon>
        <taxon>Actinomycetes</taxon>
        <taxon>Pseudonocardiales</taxon>
        <taxon>Pseudonocardiaceae</taxon>
        <taxon>Pseudonocardia</taxon>
    </lineage>
</organism>
<evidence type="ECO:0008006" key="5">
    <source>
        <dbReference type="Google" id="ProtNLM"/>
    </source>
</evidence>
<dbReference type="OrthoDB" id="4334176at2"/>
<dbReference type="Pfam" id="PF12172">
    <property type="entry name" value="zf-ChsH2"/>
    <property type="match status" value="1"/>
</dbReference>
<evidence type="ECO:0000313" key="3">
    <source>
        <dbReference type="EMBL" id="TQM02812.1"/>
    </source>
</evidence>
<protein>
    <recommendedName>
        <fullName evidence="5">OB-fold protein</fullName>
    </recommendedName>
</protein>
<dbReference type="Pfam" id="PF01796">
    <property type="entry name" value="OB_ChsH2_C"/>
    <property type="match status" value="1"/>
</dbReference>
<dbReference type="AlphaFoldDB" id="A0A543D0G4"/>
<dbReference type="InterPro" id="IPR052513">
    <property type="entry name" value="Thioester_dehydratase-like"/>
</dbReference>
<keyword evidence="4" id="KW-1185">Reference proteome</keyword>
<accession>A0A543D0G4</accession>
<sequence length="131" mass="14090">MSDEKDVAEIVGDSPPGIAYERLAAAQVLGYQRCTACAHAVFTPRVLCPACGSVELTWTASAGVGSVYSVTTLQPRHQQPHAVALIDLDEGFRMMSQVVDVPADEVAIDSRVQVVFRDAEDGPLPYFRPVS</sequence>
<dbReference type="Proteomes" id="UP000315677">
    <property type="component" value="Unassembled WGS sequence"/>
</dbReference>
<proteinExistence type="predicted"/>